<dbReference type="Proteomes" id="UP000024635">
    <property type="component" value="Unassembled WGS sequence"/>
</dbReference>
<dbReference type="AlphaFoldDB" id="A0A016UI99"/>
<reference evidence="2" key="1">
    <citation type="journal article" date="2015" name="Nat. Genet.">
        <title>The genome and transcriptome of the zoonotic hookworm Ancylostoma ceylanicum identify infection-specific gene families.</title>
        <authorList>
            <person name="Schwarz E.M."/>
            <person name="Hu Y."/>
            <person name="Antoshechkin I."/>
            <person name="Miller M.M."/>
            <person name="Sternberg P.W."/>
            <person name="Aroian R.V."/>
        </authorList>
    </citation>
    <scope>NUCLEOTIDE SEQUENCE</scope>
    <source>
        <strain evidence="2">HY135</strain>
    </source>
</reference>
<proteinExistence type="predicted"/>
<accession>A0A016UI99</accession>
<protein>
    <submittedName>
        <fullName evidence="1">Uncharacterized protein</fullName>
    </submittedName>
</protein>
<dbReference type="EMBL" id="JARK01001376">
    <property type="protein sequence ID" value="EYC14596.1"/>
    <property type="molecule type" value="Genomic_DNA"/>
</dbReference>
<keyword evidence="2" id="KW-1185">Reference proteome</keyword>
<organism evidence="1 2">
    <name type="scientific">Ancylostoma ceylanicum</name>
    <dbReference type="NCBI Taxonomy" id="53326"/>
    <lineage>
        <taxon>Eukaryota</taxon>
        <taxon>Metazoa</taxon>
        <taxon>Ecdysozoa</taxon>
        <taxon>Nematoda</taxon>
        <taxon>Chromadorea</taxon>
        <taxon>Rhabditida</taxon>
        <taxon>Rhabditina</taxon>
        <taxon>Rhabditomorpha</taxon>
        <taxon>Strongyloidea</taxon>
        <taxon>Ancylostomatidae</taxon>
        <taxon>Ancylostomatinae</taxon>
        <taxon>Ancylostoma</taxon>
    </lineage>
</organism>
<name>A0A016UI99_9BILA</name>
<evidence type="ECO:0000313" key="2">
    <source>
        <dbReference type="Proteomes" id="UP000024635"/>
    </source>
</evidence>
<evidence type="ECO:0000313" key="1">
    <source>
        <dbReference type="EMBL" id="EYC14596.1"/>
    </source>
</evidence>
<comment type="caution">
    <text evidence="1">The sequence shown here is derived from an EMBL/GenBank/DDBJ whole genome shotgun (WGS) entry which is preliminary data.</text>
</comment>
<sequence length="107" mass="12482">MVGKFAVGQHVYRGQTQRYKRPLKTFFVKRPRVRFRGGTLPLKAMSHLRHTGRELALGRCTRRLPPFGNENTSAIDEISRCVWQNMCLPCRETRTRQDKLAPQKRVS</sequence>
<gene>
    <name evidence="1" type="primary">Acey_s0040.g297</name>
    <name evidence="1" type="ORF">Y032_0040g297</name>
</gene>